<protein>
    <submittedName>
        <fullName evidence="4">Lantibiotic dehydratase</fullName>
    </submittedName>
</protein>
<accession>A0ABV5UJX7</accession>
<feature type="region of interest" description="Disordered" evidence="1">
    <location>
        <begin position="392"/>
        <end position="415"/>
    </location>
</feature>
<keyword evidence="5" id="KW-1185">Reference proteome</keyword>
<dbReference type="Proteomes" id="UP001589535">
    <property type="component" value="Unassembled WGS sequence"/>
</dbReference>
<organism evidence="4 5">
    <name type="scientific">Amycolatopsis plumensis</name>
    <dbReference type="NCBI Taxonomy" id="236508"/>
    <lineage>
        <taxon>Bacteria</taxon>
        <taxon>Bacillati</taxon>
        <taxon>Actinomycetota</taxon>
        <taxon>Actinomycetes</taxon>
        <taxon>Pseudonocardiales</taxon>
        <taxon>Pseudonocardiaceae</taxon>
        <taxon>Amycolatopsis</taxon>
    </lineage>
</organism>
<evidence type="ECO:0000256" key="1">
    <source>
        <dbReference type="SAM" id="MobiDB-lite"/>
    </source>
</evidence>
<dbReference type="NCBIfam" id="TIGR03891">
    <property type="entry name" value="thiopep_ocin"/>
    <property type="match status" value="1"/>
</dbReference>
<dbReference type="Pfam" id="PF04738">
    <property type="entry name" value="Lant_dehydr_N"/>
    <property type="match status" value="1"/>
</dbReference>
<dbReference type="InterPro" id="IPR023809">
    <property type="entry name" value="Thiopep_bacteriocin_synth_dom"/>
</dbReference>
<evidence type="ECO:0000313" key="5">
    <source>
        <dbReference type="Proteomes" id="UP001589535"/>
    </source>
</evidence>
<evidence type="ECO:0000313" key="4">
    <source>
        <dbReference type="EMBL" id="MFB9691035.1"/>
    </source>
</evidence>
<feature type="domain" description="Thiopeptide-type bacteriocin biosynthesis" evidence="3">
    <location>
        <begin position="773"/>
        <end position="1030"/>
    </location>
</feature>
<name>A0ABV5UJX7_9PSEU</name>
<evidence type="ECO:0000259" key="3">
    <source>
        <dbReference type="Pfam" id="PF14028"/>
    </source>
</evidence>
<proteinExistence type="predicted"/>
<gene>
    <name evidence="4" type="ORF">ACFFTO_43265</name>
</gene>
<feature type="domain" description="Lantibiotic dehydratase N-terminal" evidence="2">
    <location>
        <begin position="58"/>
        <end position="706"/>
    </location>
</feature>
<dbReference type="RefSeq" id="WP_378207393.1">
    <property type="nucleotide sequence ID" value="NZ_JBHMBK010000068.1"/>
</dbReference>
<dbReference type="Pfam" id="PF14028">
    <property type="entry name" value="Lant_dehydr_C"/>
    <property type="match status" value="1"/>
</dbReference>
<dbReference type="EMBL" id="JBHMBK010000068">
    <property type="protein sequence ID" value="MFB9691035.1"/>
    <property type="molecule type" value="Genomic_DNA"/>
</dbReference>
<reference evidence="4 5" key="1">
    <citation type="submission" date="2024-09" db="EMBL/GenBank/DDBJ databases">
        <authorList>
            <person name="Sun Q."/>
            <person name="Mori K."/>
        </authorList>
    </citation>
    <scope>NUCLEOTIDE SEQUENCE [LARGE SCALE GENOMIC DNA]</scope>
    <source>
        <strain evidence="4 5">JCM 13852</strain>
    </source>
</reference>
<dbReference type="InterPro" id="IPR006827">
    <property type="entry name" value="Lant_deHydtase_N"/>
</dbReference>
<evidence type="ECO:0000259" key="2">
    <source>
        <dbReference type="Pfam" id="PF04738"/>
    </source>
</evidence>
<comment type="caution">
    <text evidence="4">The sequence shown here is derived from an EMBL/GenBank/DDBJ whole genome shotgun (WGS) entry which is preliminary data.</text>
</comment>
<sequence length="1043" mass="116179">MKKSIHAREPVFDPASFGLLRLPVFRVETAASTLTDLDPEDREQAGRMATYLRSAIKDDAVLEALTVSNPAFVRELRKLGDSDNNDGGRPIPFTRLRRMVYTLTKYLIRMSHRPTPFGLLAGVALMTVGDDPCFEYRGLGEKLVQADTEWLLGAVSRWESQPAVLAHLRLVRNDLAVLRGERLVLPYVRDVDSKDIISRTQEVSVRYTAALRRVWELTERPMAFATLADTLAESFGAPAEAVGGMLVQLVEQEFLLTDLRPPADAPDALGHVASKLTPVAGLRDLGDLSAAFSTYARLPIGAGTVRLNELTTSMSRIQVSEHPLQIDLAVDVDARLPPIVTQQMSEAATVLWRMSPDPMPEHLRGYHNEFVERYGYGRAVPLKEMLDPERGLGAPATYLRPPSTRPFDNRQRPRQERQELLTELLQDAQRARTAEVVLTDALVTELAEEGLAARPPAAFDMAVTLLASSLEAVAVGDFRLVVANGLGGPAPGSYFGRFLPLLNDTTDRIKELYGRPEMTPPDALLAQVRFQPNSSRSGNVSRVPAMTPHQVVMGAFAERGDERVHGIDDVAVVADRDRFHIVMAASGRELVPMVAHMLNPYIAQPNAVRFLSEATQVRRWSIRPWEWTGLDRFPHQPRVRYNRTILASARWRLNRTLRDPSLPWPHWRAELGRWRERWSVPEQIEMTSDDQRVALDLTVPLHLRLLWREARREVPPIITERPAGGEYGTQWSGGVANEIVVPMVPRAGSPAPTRPPSIVTVSEQQRHVPGGDWVFAKLYVAEDRQDELLTEQLPNLLESVGADAELMFFIRYRDPDAHLRVRFHGKRSVLNAKLLSRLHDWAARCCATGVIRRLALDTYEPEVARYGGEKVLEQAERAFGADSGAVLRQLKAIGCGTVELDPVLLAAANCIDICRGFAAEPGWMGRFLEAYPKGGHHPAFQARRDVARRLLDVHGEWNALAAEPGGPEILAAWQERAPALNEYGRALRAQIGDDGPRETQVVTSLLHMHCNRLLGIDSEAEQSAYAVARGAVAAHLDRTRFVR</sequence>